<reference evidence="2 3" key="1">
    <citation type="submission" date="2021-04" db="EMBL/GenBank/DDBJ databases">
        <title>Whole genome sequence of Jiella sp. KSK16Y-1.</title>
        <authorList>
            <person name="Tuo L."/>
        </authorList>
    </citation>
    <scope>NUCLEOTIDE SEQUENCE [LARGE SCALE GENOMIC DNA]</scope>
    <source>
        <strain evidence="2 3">KSK16Y-1</strain>
    </source>
</reference>
<comment type="caution">
    <text evidence="2">The sequence shown here is derived from an EMBL/GenBank/DDBJ whole genome shotgun (WGS) entry which is preliminary data.</text>
</comment>
<dbReference type="GO" id="GO:0016746">
    <property type="term" value="F:acyltransferase activity"/>
    <property type="evidence" value="ECO:0007669"/>
    <property type="project" value="UniProtKB-KW"/>
</dbReference>
<sequence>MTHFHPDSDAVQSLDQLKLVWQMCVKERGTGDVRDEPDLMIRWADNAFPFWNTLALQDVGADRERLAHSLGKAARYMRSQSQAGFLWIFEDLLAADARGSLPEAARQAGLQFGFGGFGMAADILPLAEEPRHPDLEFVRVSTDEHLAAYADLNCRAYGFPKQGAEEGFAGSQIWKNQIHAYLGLLDGVPVSAAGAVAADDCLFVILVATAPEHERKGYGGATTRKALYEGGKATGLKRATLHATAAGMPVYERIGFRKVAAVSFYALET</sequence>
<dbReference type="InterPro" id="IPR016181">
    <property type="entry name" value="Acyl_CoA_acyltransferase"/>
</dbReference>
<dbReference type="Gene3D" id="3.40.630.30">
    <property type="match status" value="1"/>
</dbReference>
<dbReference type="InterPro" id="IPR000182">
    <property type="entry name" value="GNAT_dom"/>
</dbReference>
<accession>A0ABS4BG78</accession>
<dbReference type="SUPFAM" id="SSF55729">
    <property type="entry name" value="Acyl-CoA N-acyltransferases (Nat)"/>
    <property type="match status" value="1"/>
</dbReference>
<name>A0ABS4BG78_9HYPH</name>
<evidence type="ECO:0000313" key="3">
    <source>
        <dbReference type="Proteomes" id="UP000678276"/>
    </source>
</evidence>
<evidence type="ECO:0000313" key="2">
    <source>
        <dbReference type="EMBL" id="MBP0615765.1"/>
    </source>
</evidence>
<organism evidence="2 3">
    <name type="scientific">Jiella mangrovi</name>
    <dbReference type="NCBI Taxonomy" id="2821407"/>
    <lineage>
        <taxon>Bacteria</taxon>
        <taxon>Pseudomonadati</taxon>
        <taxon>Pseudomonadota</taxon>
        <taxon>Alphaproteobacteria</taxon>
        <taxon>Hyphomicrobiales</taxon>
        <taxon>Aurantimonadaceae</taxon>
        <taxon>Jiella</taxon>
    </lineage>
</organism>
<protein>
    <submittedName>
        <fullName evidence="2">GNAT family N-acetyltransferase</fullName>
        <ecNumber evidence="2">2.3.1.-</ecNumber>
    </submittedName>
</protein>
<keyword evidence="3" id="KW-1185">Reference proteome</keyword>
<dbReference type="PROSITE" id="PS51186">
    <property type="entry name" value="GNAT"/>
    <property type="match status" value="1"/>
</dbReference>
<dbReference type="RefSeq" id="WP_209594196.1">
    <property type="nucleotide sequence ID" value="NZ_JAGJCF010000005.1"/>
</dbReference>
<dbReference type="EC" id="2.3.1.-" evidence="2"/>
<dbReference type="Proteomes" id="UP000678276">
    <property type="component" value="Unassembled WGS sequence"/>
</dbReference>
<keyword evidence="2" id="KW-0012">Acyltransferase</keyword>
<dbReference type="EMBL" id="JAGJCF010000005">
    <property type="protein sequence ID" value="MBP0615765.1"/>
    <property type="molecule type" value="Genomic_DNA"/>
</dbReference>
<evidence type="ECO:0000259" key="1">
    <source>
        <dbReference type="PROSITE" id="PS51186"/>
    </source>
</evidence>
<dbReference type="Pfam" id="PF00583">
    <property type="entry name" value="Acetyltransf_1"/>
    <property type="match status" value="1"/>
</dbReference>
<gene>
    <name evidence="2" type="ORF">J6595_09250</name>
</gene>
<proteinExistence type="predicted"/>
<feature type="domain" description="N-acetyltransferase" evidence="1">
    <location>
        <begin position="136"/>
        <end position="269"/>
    </location>
</feature>
<keyword evidence="2" id="KW-0808">Transferase</keyword>